<reference evidence="3 4" key="1">
    <citation type="submission" date="2015-04" db="EMBL/GenBank/DDBJ databases">
        <authorList>
            <person name="Syromyatnikov M.Y."/>
            <person name="Popov V.N."/>
        </authorList>
    </citation>
    <scope>NUCLEOTIDE SEQUENCE [LARGE SCALE GENOMIC DNA]</scope>
</reference>
<keyword evidence="4" id="KW-1185">Reference proteome</keyword>
<dbReference type="GO" id="GO:0005759">
    <property type="term" value="C:mitochondrial matrix"/>
    <property type="evidence" value="ECO:0007669"/>
    <property type="project" value="TreeGrafter"/>
</dbReference>
<dbReference type="EMBL" id="CVRI01000055">
    <property type="protein sequence ID" value="CRL01276.1"/>
    <property type="molecule type" value="Genomic_DNA"/>
</dbReference>
<name>A0A1J1INZ3_9DIPT</name>
<sequence length="406" mass="47707">MIPCSRIAFLLRSRLVINQIYSKRSSVKFIHQNVIHKNSIQQIEQNTNENKIYTLNERKQNAKKEDEAMRLLTHKFKHCFEITDIEAKKIITQQSNLLKLPLEGITMNIELLFDQNVTSKSIIENVWVLGMSEKNLVEKLHLIRRMDPGDINDFLPLIRVTKPKLFQTIKNASKERNVVPEGNRIYYFAKRLDVEPSLVSKYFSTHMFMFEISYEMLVANLNIMLEYKITSMSILRDLWAFKYLPSSIRVRLERCRKAGKRNLKPWIIRCPEEVLDRTLTLSQESKSLLGDNTIVEYLSERLGYDIPTIELIVKKHTLVLNIRITKVKDVLDYLLEEEKFQPFEIANNVRILCHSLETTKKRIGELKKHGCRPSSLVIICKSQSEYKKFLRNWIEKRDAMGAKGKF</sequence>
<evidence type="ECO:0000256" key="1">
    <source>
        <dbReference type="ARBA" id="ARBA00007692"/>
    </source>
</evidence>
<dbReference type="Proteomes" id="UP000183832">
    <property type="component" value="Unassembled WGS sequence"/>
</dbReference>
<protein>
    <submittedName>
        <fullName evidence="3">CLUMA_CG014464, isoform A</fullName>
    </submittedName>
</protein>
<evidence type="ECO:0000256" key="2">
    <source>
        <dbReference type="ARBA" id="ARBA00022946"/>
    </source>
</evidence>
<evidence type="ECO:0000313" key="4">
    <source>
        <dbReference type="Proteomes" id="UP000183832"/>
    </source>
</evidence>
<dbReference type="PANTHER" id="PTHR15437:SF6">
    <property type="entry name" value="TRANSCRIPTION TERMINATION FACTOR, MITOCHONDRIAL"/>
    <property type="match status" value="1"/>
</dbReference>
<dbReference type="PANTHER" id="PTHR15437">
    <property type="entry name" value="TRANSCRIPTION TERMINATION FACTOR, MITOCHONDRIAL"/>
    <property type="match status" value="1"/>
</dbReference>
<dbReference type="InterPro" id="IPR038538">
    <property type="entry name" value="MTERF_sf"/>
</dbReference>
<accession>A0A1J1INZ3</accession>
<dbReference type="OrthoDB" id="75923at2759"/>
<organism evidence="3 4">
    <name type="scientific">Clunio marinus</name>
    <dbReference type="NCBI Taxonomy" id="568069"/>
    <lineage>
        <taxon>Eukaryota</taxon>
        <taxon>Metazoa</taxon>
        <taxon>Ecdysozoa</taxon>
        <taxon>Arthropoda</taxon>
        <taxon>Hexapoda</taxon>
        <taxon>Insecta</taxon>
        <taxon>Pterygota</taxon>
        <taxon>Neoptera</taxon>
        <taxon>Endopterygota</taxon>
        <taxon>Diptera</taxon>
        <taxon>Nematocera</taxon>
        <taxon>Chironomoidea</taxon>
        <taxon>Chironomidae</taxon>
        <taxon>Clunio</taxon>
    </lineage>
</organism>
<dbReference type="GO" id="GO:0003676">
    <property type="term" value="F:nucleic acid binding"/>
    <property type="evidence" value="ECO:0007669"/>
    <property type="project" value="InterPro"/>
</dbReference>
<keyword evidence="2" id="KW-0809">Transit peptide</keyword>
<dbReference type="InterPro" id="IPR003690">
    <property type="entry name" value="MTERF"/>
</dbReference>
<gene>
    <name evidence="3" type="primary">putative GM14869</name>
    <name evidence="3" type="ORF">CLUMA_CG014464</name>
</gene>
<comment type="similarity">
    <text evidence="1">Belongs to the mTERF family.</text>
</comment>
<proteinExistence type="inferred from homology"/>
<dbReference type="GO" id="GO:0006393">
    <property type="term" value="P:termination of mitochondrial transcription"/>
    <property type="evidence" value="ECO:0007669"/>
    <property type="project" value="TreeGrafter"/>
</dbReference>
<dbReference type="Gene3D" id="1.25.70.10">
    <property type="entry name" value="Transcription termination factor 3, mitochondrial"/>
    <property type="match status" value="1"/>
</dbReference>
<dbReference type="AlphaFoldDB" id="A0A1J1INZ3"/>
<evidence type="ECO:0000313" key="3">
    <source>
        <dbReference type="EMBL" id="CRL01276.1"/>
    </source>
</evidence>